<evidence type="ECO:0000313" key="2">
    <source>
        <dbReference type="EMBL" id="KAJ5195537.1"/>
    </source>
</evidence>
<evidence type="ECO:0000313" key="3">
    <source>
        <dbReference type="Proteomes" id="UP001150904"/>
    </source>
</evidence>
<comment type="caution">
    <text evidence="2">The sequence shown here is derived from an EMBL/GenBank/DDBJ whole genome shotgun (WGS) entry which is preliminary data.</text>
</comment>
<feature type="region of interest" description="Disordered" evidence="1">
    <location>
        <begin position="24"/>
        <end position="74"/>
    </location>
</feature>
<dbReference type="AlphaFoldDB" id="A0A9W9JGH5"/>
<dbReference type="OrthoDB" id="10352618at2759"/>
<reference evidence="2" key="1">
    <citation type="submission" date="2022-12" db="EMBL/GenBank/DDBJ databases">
        <authorList>
            <person name="Petersen C."/>
        </authorList>
    </citation>
    <scope>NUCLEOTIDE SEQUENCE</scope>
    <source>
        <strain evidence="2">IBT 15544</strain>
    </source>
</reference>
<name>A0A9W9JGH5_9EURO</name>
<sequence>MGNVLRKATDSVAGYRRKLENMSLRHEKSKLAKKLDPQVDSAHVKKVTPKSSARLPGQGTDDQGYDPLMDRTTT</sequence>
<protein>
    <submittedName>
        <fullName evidence="2">Uncharacterized protein</fullName>
    </submittedName>
</protein>
<dbReference type="Proteomes" id="UP001150904">
    <property type="component" value="Unassembled WGS sequence"/>
</dbReference>
<gene>
    <name evidence="2" type="ORF">N7498_008975</name>
</gene>
<feature type="compositionally biased region" description="Basic and acidic residues" evidence="1">
    <location>
        <begin position="24"/>
        <end position="37"/>
    </location>
</feature>
<dbReference type="EMBL" id="JAPQKR010000015">
    <property type="protein sequence ID" value="KAJ5195537.1"/>
    <property type="molecule type" value="Genomic_DNA"/>
</dbReference>
<evidence type="ECO:0000256" key="1">
    <source>
        <dbReference type="SAM" id="MobiDB-lite"/>
    </source>
</evidence>
<dbReference type="GeneID" id="83183338"/>
<keyword evidence="3" id="KW-1185">Reference proteome</keyword>
<reference evidence="2" key="2">
    <citation type="journal article" date="2023" name="IMA Fungus">
        <title>Comparative genomic study of the Penicillium genus elucidates a diverse pangenome and 15 lateral gene transfer events.</title>
        <authorList>
            <person name="Petersen C."/>
            <person name="Sorensen T."/>
            <person name="Nielsen M.R."/>
            <person name="Sondergaard T.E."/>
            <person name="Sorensen J.L."/>
            <person name="Fitzpatrick D.A."/>
            <person name="Frisvad J.C."/>
            <person name="Nielsen K.L."/>
        </authorList>
    </citation>
    <scope>NUCLEOTIDE SEQUENCE</scope>
    <source>
        <strain evidence="2">IBT 15544</strain>
    </source>
</reference>
<accession>A0A9W9JGH5</accession>
<organism evidence="2 3">
    <name type="scientific">Penicillium cinerascens</name>
    <dbReference type="NCBI Taxonomy" id="70096"/>
    <lineage>
        <taxon>Eukaryota</taxon>
        <taxon>Fungi</taxon>
        <taxon>Dikarya</taxon>
        <taxon>Ascomycota</taxon>
        <taxon>Pezizomycotina</taxon>
        <taxon>Eurotiomycetes</taxon>
        <taxon>Eurotiomycetidae</taxon>
        <taxon>Eurotiales</taxon>
        <taxon>Aspergillaceae</taxon>
        <taxon>Penicillium</taxon>
    </lineage>
</organism>
<proteinExistence type="predicted"/>
<dbReference type="RefSeq" id="XP_058306025.1">
    <property type="nucleotide sequence ID" value="XM_058456037.1"/>
</dbReference>